<dbReference type="Gramene" id="TraesNOR6A03G03311940.1">
    <property type="protein sequence ID" value="TraesNOR6A03G03311940.1.CDS1"/>
    <property type="gene ID" value="TraesNOR6A03G03311940"/>
</dbReference>
<reference evidence="14" key="2">
    <citation type="submission" date="2018-10" db="UniProtKB">
        <authorList>
            <consortium name="EnsemblPlants"/>
        </authorList>
    </citation>
    <scope>IDENTIFICATION</scope>
</reference>
<evidence type="ECO:0000313" key="15">
    <source>
        <dbReference type="Proteomes" id="UP000019116"/>
    </source>
</evidence>
<evidence type="ECO:0000256" key="6">
    <source>
        <dbReference type="ARBA" id="ARBA00022729"/>
    </source>
</evidence>
<keyword evidence="11" id="KW-0325">Glycoprotein</keyword>
<protein>
    <recommendedName>
        <fullName evidence="13">Leucine-rich repeat-containing N-terminal plant-type domain-containing protein</fullName>
    </recommendedName>
</protein>
<evidence type="ECO:0000256" key="4">
    <source>
        <dbReference type="ARBA" id="ARBA00022614"/>
    </source>
</evidence>
<dbReference type="Gramene" id="TraesLAC6A03G03235120.1">
    <property type="protein sequence ID" value="TraesLAC6A03G03235120.1.CDS1"/>
    <property type="gene ID" value="TraesLAC6A03G03235120"/>
</dbReference>
<dbReference type="SUPFAM" id="SSF52058">
    <property type="entry name" value="L domain-like"/>
    <property type="match status" value="1"/>
</dbReference>
<dbReference type="STRING" id="4565.A0A3B6NNE8"/>
<sequence length="311" mass="33381">MQLPSHSHKNRFLIPFFGLTVVLLVSLAPPTSSCTEQEKSSLIKFLSGLWKDGGLTVSWRSDTDCCSWEGITCSLNRAVTDVSLASQGLEGSISPFLGNLTSLLRLNLSRNSLSGGLPLELVSSSSIIVLDVSFNRLTGGLHKLPSSTPARPLQVLNISSNLLTGPFPSTIWKTMNNLIALNASNNRFTGAIPTYFCNGSPSLVVLELSFNKLSGSIPPGLGGCSMLTVLRGGYNNLSGTLPDELSNATSLECLSFPNNYLQGVLDSACIFSLRNLRTIDLGGNYFNGRIPDSVGQLKRLEKFQLGHNNLS</sequence>
<keyword evidence="10" id="KW-0675">Receptor</keyword>
<proteinExistence type="inferred from homology"/>
<dbReference type="InterPro" id="IPR001611">
    <property type="entry name" value="Leu-rich_rpt"/>
</dbReference>
<feature type="signal peptide" evidence="12">
    <location>
        <begin position="1"/>
        <end position="33"/>
    </location>
</feature>
<keyword evidence="5" id="KW-0812">Transmembrane</keyword>
<keyword evidence="7" id="KW-0677">Repeat</keyword>
<evidence type="ECO:0000256" key="1">
    <source>
        <dbReference type="ARBA" id="ARBA00004251"/>
    </source>
</evidence>
<dbReference type="Gramene" id="TraesSTA6A03G03271100.1">
    <property type="protein sequence ID" value="TraesSTA6A03G03271100.1.CDS1"/>
    <property type="gene ID" value="TraesSTA6A03G03271100"/>
</dbReference>
<dbReference type="PANTHER" id="PTHR48052:SF81">
    <property type="entry name" value="LEUCINE-RICH REPEAT-CONTAINING N-TERMINAL PLANT-TYPE DOMAIN-CONTAINING PROTEIN"/>
    <property type="match status" value="1"/>
</dbReference>
<dbReference type="GO" id="GO:0005886">
    <property type="term" value="C:plasma membrane"/>
    <property type="evidence" value="ECO:0007669"/>
    <property type="project" value="UniProtKB-SubCell"/>
</dbReference>
<evidence type="ECO:0000256" key="3">
    <source>
        <dbReference type="ARBA" id="ARBA00022475"/>
    </source>
</evidence>
<evidence type="ECO:0000256" key="10">
    <source>
        <dbReference type="ARBA" id="ARBA00023170"/>
    </source>
</evidence>
<dbReference type="Gramene" id="TraesJAG6A03G03275130.1">
    <property type="protein sequence ID" value="TraesJAG6A03G03275130.1.CDS1"/>
    <property type="gene ID" value="TraesJAG6A03G03275130"/>
</dbReference>
<organism evidence="14">
    <name type="scientific">Triticum aestivum</name>
    <name type="common">Wheat</name>
    <dbReference type="NCBI Taxonomy" id="4565"/>
    <lineage>
        <taxon>Eukaryota</taxon>
        <taxon>Viridiplantae</taxon>
        <taxon>Streptophyta</taxon>
        <taxon>Embryophyta</taxon>
        <taxon>Tracheophyta</taxon>
        <taxon>Spermatophyta</taxon>
        <taxon>Magnoliopsida</taxon>
        <taxon>Liliopsida</taxon>
        <taxon>Poales</taxon>
        <taxon>Poaceae</taxon>
        <taxon>BOP clade</taxon>
        <taxon>Pooideae</taxon>
        <taxon>Triticodae</taxon>
        <taxon>Triticeae</taxon>
        <taxon>Triticinae</taxon>
        <taxon>Triticum</taxon>
    </lineage>
</organism>
<evidence type="ECO:0000256" key="12">
    <source>
        <dbReference type="SAM" id="SignalP"/>
    </source>
</evidence>
<keyword evidence="3" id="KW-1003">Cell membrane</keyword>
<evidence type="ECO:0000256" key="2">
    <source>
        <dbReference type="ARBA" id="ARBA00009592"/>
    </source>
</evidence>
<accession>A0A3B6NNE8</accession>
<keyword evidence="4" id="KW-0433">Leucine-rich repeat</keyword>
<dbReference type="SMR" id="A0A3B6NNE8"/>
<dbReference type="OMA" id="IFIGMKF"/>
<reference evidence="14" key="1">
    <citation type="submission" date="2018-08" db="EMBL/GenBank/DDBJ databases">
        <authorList>
            <person name="Rossello M."/>
        </authorList>
    </citation>
    <scope>NUCLEOTIDE SEQUENCE [LARGE SCALE GENOMIC DNA]</scope>
    <source>
        <strain evidence="14">cv. Chinese Spring</strain>
    </source>
</reference>
<dbReference type="Gramene" id="TraesCLE_scaffold_101208_01G000300.1">
    <property type="protein sequence ID" value="TraesCLE_scaffold_101208_01G000300.1"/>
    <property type="gene ID" value="TraesCLE_scaffold_101208_01G000300"/>
</dbReference>
<dbReference type="Pfam" id="PF08263">
    <property type="entry name" value="LRRNT_2"/>
    <property type="match status" value="1"/>
</dbReference>
<dbReference type="Gramene" id="TraesROB_scaffold_028384_01G000300.1">
    <property type="protein sequence ID" value="TraesROB_scaffold_028384_01G000300.1"/>
    <property type="gene ID" value="TraesROB_scaffold_028384_01G000300"/>
</dbReference>
<evidence type="ECO:0000313" key="14">
    <source>
        <dbReference type="EnsemblPlants" id="TraesCS6A02G128200.1.cds1"/>
    </source>
</evidence>
<dbReference type="FunFam" id="3.80.10.10:FF:000403">
    <property type="entry name" value="Receptor-like protein 2"/>
    <property type="match status" value="1"/>
</dbReference>
<dbReference type="Gramene" id="TraesPARA_EIv1.0_1918030.1">
    <property type="protein sequence ID" value="TraesPARA_EIv1.0_1918030.1.CDS1"/>
    <property type="gene ID" value="TraesPARA_EIv1.0_1918030"/>
</dbReference>
<keyword evidence="8" id="KW-1133">Transmembrane helix</keyword>
<comment type="subcellular location">
    <subcellularLocation>
        <location evidence="1">Cell membrane</location>
        <topology evidence="1">Single-pass type I membrane protein</topology>
    </subcellularLocation>
</comment>
<dbReference type="OrthoDB" id="684643at2759"/>
<dbReference type="Gramene" id="TraesCS6A02G128200.1">
    <property type="protein sequence ID" value="TraesCS6A02G128200.1.cds1"/>
    <property type="gene ID" value="TraesCS6A02G128200"/>
</dbReference>
<dbReference type="Pfam" id="PF00560">
    <property type="entry name" value="LRR_1"/>
    <property type="match status" value="5"/>
</dbReference>
<dbReference type="PANTHER" id="PTHR48052">
    <property type="entry name" value="UNNAMED PRODUCT"/>
    <property type="match status" value="1"/>
</dbReference>
<dbReference type="Gramene" id="TraesCS6A03G0304300.1">
    <property type="protein sequence ID" value="TraesCS6A03G0304300.1.CDS1"/>
    <property type="gene ID" value="TraesCS6A03G0304300"/>
</dbReference>
<evidence type="ECO:0000256" key="9">
    <source>
        <dbReference type="ARBA" id="ARBA00023136"/>
    </source>
</evidence>
<keyword evidence="6 12" id="KW-0732">Signal</keyword>
<evidence type="ECO:0000256" key="8">
    <source>
        <dbReference type="ARBA" id="ARBA00022989"/>
    </source>
</evidence>
<dbReference type="InterPro" id="IPR032675">
    <property type="entry name" value="LRR_dom_sf"/>
</dbReference>
<keyword evidence="9" id="KW-0472">Membrane</keyword>
<keyword evidence="15" id="KW-1185">Reference proteome</keyword>
<dbReference type="Gene3D" id="3.80.10.10">
    <property type="entry name" value="Ribonuclease Inhibitor"/>
    <property type="match status" value="4"/>
</dbReference>
<dbReference type="AlphaFoldDB" id="A0A3B6NNE8"/>
<evidence type="ECO:0000256" key="11">
    <source>
        <dbReference type="ARBA" id="ARBA00023180"/>
    </source>
</evidence>
<evidence type="ECO:0000256" key="7">
    <source>
        <dbReference type="ARBA" id="ARBA00022737"/>
    </source>
</evidence>
<dbReference type="FunFam" id="3.80.10.10:FF:000530">
    <property type="entry name" value="Receptor-like protein 2"/>
    <property type="match status" value="1"/>
</dbReference>
<dbReference type="Gramene" id="TraesRN6A0100272800.1">
    <property type="protein sequence ID" value="TraesRN6A0100272800.1"/>
    <property type="gene ID" value="TraesRN6A0100272800"/>
</dbReference>
<dbReference type="Gramene" id="TraesJUL6A03G03306570.1">
    <property type="protein sequence ID" value="TraesJUL6A03G03306570.1.CDS1"/>
    <property type="gene ID" value="TraesJUL6A03G03306570"/>
</dbReference>
<dbReference type="Gramene" id="TraesCAD_scaffold_121083_01G000300.1">
    <property type="protein sequence ID" value="TraesCAD_scaffold_121083_01G000300.1"/>
    <property type="gene ID" value="TraesCAD_scaffold_121083_01G000300"/>
</dbReference>
<dbReference type="InterPro" id="IPR013210">
    <property type="entry name" value="LRR_N_plant-typ"/>
</dbReference>
<evidence type="ECO:0000256" key="5">
    <source>
        <dbReference type="ARBA" id="ARBA00022692"/>
    </source>
</evidence>
<dbReference type="EnsemblPlants" id="TraesCS6A02G128200.1">
    <property type="protein sequence ID" value="TraesCS6A02G128200.1.cds1"/>
    <property type="gene ID" value="TraesCS6A02G128200"/>
</dbReference>
<dbReference type="Gramene" id="TraesLDM6A03G03283740.1">
    <property type="protein sequence ID" value="TraesLDM6A03G03283740.1.CDS1"/>
    <property type="gene ID" value="TraesLDM6A03G03283740"/>
</dbReference>
<feature type="domain" description="Leucine-rich repeat-containing N-terminal plant-type" evidence="13">
    <location>
        <begin position="37"/>
        <end position="74"/>
    </location>
</feature>
<name>A0A3B6NNE8_WHEAT</name>
<comment type="similarity">
    <text evidence="2">Belongs to the RLP family.</text>
</comment>
<dbReference type="Gramene" id="TraesWEE_scaffold_087938_01G000300.1">
    <property type="protein sequence ID" value="TraesWEE_scaffold_087938_01G000300.1"/>
    <property type="gene ID" value="TraesWEE_scaffold_087938_01G000300"/>
</dbReference>
<dbReference type="Proteomes" id="UP000019116">
    <property type="component" value="Chromosome 6A"/>
</dbReference>
<dbReference type="Gramene" id="TraesSYM6A03G03220910.1">
    <property type="protein sequence ID" value="TraesSYM6A03G03220910.1.CDS1"/>
    <property type="gene ID" value="TraesSYM6A03G03220910"/>
</dbReference>
<feature type="chain" id="PRO_5043178466" description="Leucine-rich repeat-containing N-terminal plant-type domain-containing protein" evidence="12">
    <location>
        <begin position="34"/>
        <end position="311"/>
    </location>
</feature>
<evidence type="ECO:0000259" key="13">
    <source>
        <dbReference type="Pfam" id="PF08263"/>
    </source>
</evidence>